<dbReference type="InterPro" id="IPR001387">
    <property type="entry name" value="Cro/C1-type_HTH"/>
</dbReference>
<sequence length="82" mass="9265">MAEKTSATYTLLQLRTGKRWTQKEAAKELGVSESTLSKWENAIRFPTMDQVWLIEDTYGVPLSGINFLPENTVKPCKTKEAS</sequence>
<dbReference type="PATRIC" id="fig|1360.112.peg.842"/>
<dbReference type="Pfam" id="PF01381">
    <property type="entry name" value="HTH_3"/>
    <property type="match status" value="1"/>
</dbReference>
<dbReference type="GO" id="GO:0003677">
    <property type="term" value="F:DNA binding"/>
    <property type="evidence" value="ECO:0007669"/>
    <property type="project" value="InterPro"/>
</dbReference>
<name>A0A0V8CAS8_LACLL</name>
<dbReference type="CDD" id="cd00093">
    <property type="entry name" value="HTH_XRE"/>
    <property type="match status" value="1"/>
</dbReference>
<dbReference type="RefSeq" id="WP_058207036.1">
    <property type="nucleotide sequence ID" value="NZ_CP025500.1"/>
</dbReference>
<evidence type="ECO:0000313" key="2">
    <source>
        <dbReference type="Proteomes" id="UP000053719"/>
    </source>
</evidence>
<dbReference type="PROSITE" id="PS50943">
    <property type="entry name" value="HTH_CROC1"/>
    <property type="match status" value="1"/>
</dbReference>
<comment type="caution">
    <text evidence="1">The sequence shown here is derived from an EMBL/GenBank/DDBJ whole genome shotgun (WGS) entry which is preliminary data.</text>
</comment>
<dbReference type="InterPro" id="IPR010982">
    <property type="entry name" value="Lambda_DNA-bd_dom_sf"/>
</dbReference>
<gene>
    <name evidence="1" type="ORF">M20_0950</name>
</gene>
<dbReference type="AlphaFoldDB" id="A0A0V8CAS8"/>
<dbReference type="SMART" id="SM00530">
    <property type="entry name" value="HTH_XRE"/>
    <property type="match status" value="1"/>
</dbReference>
<reference evidence="2" key="1">
    <citation type="submission" date="2015-10" db="EMBL/GenBank/DDBJ databases">
        <title>Draft Genome Sequences of 11 Lactococcus lactis subspecies cremoris strains.</title>
        <authorList>
            <person name="Wels M."/>
            <person name="Backus L."/>
            <person name="Boekhorst J."/>
            <person name="Dijkstra A."/>
            <person name="Beerthuizen M."/>
            <person name="Kelly W."/>
            <person name="Siezen R."/>
            <person name="Bachmann H."/>
            <person name="Van Hijum S."/>
        </authorList>
    </citation>
    <scope>NUCLEOTIDE SEQUENCE [LARGE SCALE GENOMIC DNA]</scope>
    <source>
        <strain evidence="2">M20</strain>
    </source>
</reference>
<dbReference type="SUPFAM" id="SSF47413">
    <property type="entry name" value="lambda repressor-like DNA-binding domains"/>
    <property type="match status" value="1"/>
</dbReference>
<organism evidence="1 2">
    <name type="scientific">Lactococcus lactis subsp. lactis</name>
    <name type="common">Streptococcus lactis</name>
    <dbReference type="NCBI Taxonomy" id="1360"/>
    <lineage>
        <taxon>Bacteria</taxon>
        <taxon>Bacillati</taxon>
        <taxon>Bacillota</taxon>
        <taxon>Bacilli</taxon>
        <taxon>Lactobacillales</taxon>
        <taxon>Streptococcaceae</taxon>
        <taxon>Lactococcus</taxon>
    </lineage>
</organism>
<accession>A0A0V8CAS8</accession>
<dbReference type="EMBL" id="LKLU01000066">
    <property type="protein sequence ID" value="KSU21240.1"/>
    <property type="molecule type" value="Genomic_DNA"/>
</dbReference>
<protein>
    <submittedName>
        <fullName evidence="1">Putative cro repressor</fullName>
    </submittedName>
</protein>
<proteinExistence type="predicted"/>
<dbReference type="Proteomes" id="UP000053719">
    <property type="component" value="Unassembled WGS sequence"/>
</dbReference>
<evidence type="ECO:0000313" key="1">
    <source>
        <dbReference type="EMBL" id="KSU21240.1"/>
    </source>
</evidence>
<dbReference type="Gene3D" id="1.10.260.40">
    <property type="entry name" value="lambda repressor-like DNA-binding domains"/>
    <property type="match status" value="1"/>
</dbReference>